<dbReference type="EMBL" id="MFJR01000010">
    <property type="protein sequence ID" value="OGG26384.1"/>
    <property type="molecule type" value="Genomic_DNA"/>
</dbReference>
<dbReference type="Gene3D" id="3.90.1640.30">
    <property type="match status" value="1"/>
</dbReference>
<dbReference type="InterPro" id="IPR004610">
    <property type="entry name" value="RecJ"/>
</dbReference>
<dbReference type="GO" id="GO:0008409">
    <property type="term" value="F:5'-3' exonuclease activity"/>
    <property type="evidence" value="ECO:0007669"/>
    <property type="project" value="InterPro"/>
</dbReference>
<evidence type="ECO:0000256" key="1">
    <source>
        <dbReference type="ARBA" id="ARBA00005915"/>
    </source>
</evidence>
<proteinExistence type="inferred from homology"/>
<dbReference type="Proteomes" id="UP000176609">
    <property type="component" value="Unassembled WGS sequence"/>
</dbReference>
<feature type="domain" description="DDH" evidence="6">
    <location>
        <begin position="80"/>
        <end position="228"/>
    </location>
</feature>
<comment type="similarity">
    <text evidence="1">Belongs to the RecJ family.</text>
</comment>
<dbReference type="InterPro" id="IPR001667">
    <property type="entry name" value="DDH_dom"/>
</dbReference>
<dbReference type="AlphaFoldDB" id="A0A1F6ANX1"/>
<accession>A0A1F6ANX1</accession>
<dbReference type="Gene3D" id="2.40.50.460">
    <property type="match status" value="1"/>
</dbReference>
<evidence type="ECO:0000256" key="3">
    <source>
        <dbReference type="ARBA" id="ARBA00022722"/>
    </source>
</evidence>
<dbReference type="NCBIfam" id="TIGR00644">
    <property type="entry name" value="recJ"/>
    <property type="match status" value="1"/>
</dbReference>
<evidence type="ECO:0000256" key="5">
    <source>
        <dbReference type="ARBA" id="ARBA00022839"/>
    </source>
</evidence>
<dbReference type="InterPro" id="IPR003156">
    <property type="entry name" value="DHHA1_dom"/>
</dbReference>
<reference evidence="9 10" key="1">
    <citation type="journal article" date="2016" name="Nat. Commun.">
        <title>Thousands of microbial genomes shed light on interconnected biogeochemical processes in an aquifer system.</title>
        <authorList>
            <person name="Anantharaman K."/>
            <person name="Brown C.T."/>
            <person name="Hug L.A."/>
            <person name="Sharon I."/>
            <person name="Castelle C.J."/>
            <person name="Probst A.J."/>
            <person name="Thomas B.C."/>
            <person name="Singh A."/>
            <person name="Wilkins M.J."/>
            <person name="Karaoz U."/>
            <person name="Brodie E.L."/>
            <person name="Williams K.H."/>
            <person name="Hubbard S.S."/>
            <person name="Banfield J.F."/>
        </authorList>
    </citation>
    <scope>NUCLEOTIDE SEQUENCE [LARGE SCALE GENOMIC DNA]</scope>
</reference>
<gene>
    <name evidence="9" type="ORF">A2960_03590</name>
</gene>
<protein>
    <recommendedName>
        <fullName evidence="2">Single-stranded-DNA-specific exonuclease RecJ</fullName>
    </recommendedName>
</protein>
<sequence>MYKWQILEQNLNSTKLSADKEEEIIKILLKNRGLNKKKEIEAFLYPDLGNLTLINAGISQKELRKALERIKKAIKNNESVSVYTDYDADGICAGAIVWESLYSLGVKVLPYVPHRVNEGYGLSKKGISNISEKQGATLIITVDHGITAVEKIDYAKKLGIDVIIIDHHLKPGKTPKAIALIHTTRICATGVAWFFSNYINTHLTQKKFSISELESLKHRNLDLVALATIADLVPLKNTNRIFVFFGLRELNQTKRIGLNELIKGSGLNKGKLGVFEIGYILAPRINALGRLSHALDALRLLCTRDSDKARKIVNILTTTNLERQKLTESSLLKAIEIVKKESLFLGQKSKRGQKLIFISHESFQEGIIGLIAGKLVEEFNLPSIVLSMGEKFSKASARSINGFNIVESIRQARDLLLDVGGHPMAAGFTILTENITKLKKRMMNIASEKIIDDDLQKVIKIDLEIDITDITFKLFYSIQRLAPFGIGNPEPIFLSRNVTVSNASLVGKKKQHLKFSLKATPLIKAIGFGLGEFYQKIIPNTVLDIVYTINIDSWNSNSLQLKLKDVKFPER</sequence>
<comment type="caution">
    <text evidence="9">The sequence shown here is derived from an EMBL/GenBank/DDBJ whole genome shotgun (WGS) entry which is preliminary data.</text>
</comment>
<dbReference type="Pfam" id="PF02272">
    <property type="entry name" value="DHHA1"/>
    <property type="match status" value="1"/>
</dbReference>
<evidence type="ECO:0000256" key="2">
    <source>
        <dbReference type="ARBA" id="ARBA00019841"/>
    </source>
</evidence>
<name>A0A1F6ANX1_9BACT</name>
<evidence type="ECO:0000313" key="10">
    <source>
        <dbReference type="Proteomes" id="UP000176609"/>
    </source>
</evidence>
<dbReference type="GO" id="GO:0003676">
    <property type="term" value="F:nucleic acid binding"/>
    <property type="evidence" value="ECO:0007669"/>
    <property type="project" value="InterPro"/>
</dbReference>
<evidence type="ECO:0000259" key="6">
    <source>
        <dbReference type="Pfam" id="PF01368"/>
    </source>
</evidence>
<feature type="domain" description="RecJ OB" evidence="8">
    <location>
        <begin position="461"/>
        <end position="565"/>
    </location>
</feature>
<keyword evidence="4" id="KW-0378">Hydrolase</keyword>
<evidence type="ECO:0000259" key="7">
    <source>
        <dbReference type="Pfam" id="PF02272"/>
    </source>
</evidence>
<dbReference type="PANTHER" id="PTHR30255">
    <property type="entry name" value="SINGLE-STRANDED-DNA-SPECIFIC EXONUCLEASE RECJ"/>
    <property type="match status" value="1"/>
</dbReference>
<dbReference type="Pfam" id="PF01368">
    <property type="entry name" value="DHH"/>
    <property type="match status" value="1"/>
</dbReference>
<dbReference type="PANTHER" id="PTHR30255:SF2">
    <property type="entry name" value="SINGLE-STRANDED-DNA-SPECIFIC EXONUCLEASE RECJ"/>
    <property type="match status" value="1"/>
</dbReference>
<keyword evidence="3" id="KW-0540">Nuclease</keyword>
<dbReference type="Pfam" id="PF17768">
    <property type="entry name" value="RecJ_OB"/>
    <property type="match status" value="1"/>
</dbReference>
<evidence type="ECO:0000256" key="4">
    <source>
        <dbReference type="ARBA" id="ARBA00022801"/>
    </source>
</evidence>
<dbReference type="InterPro" id="IPR038763">
    <property type="entry name" value="DHH_sf"/>
</dbReference>
<dbReference type="InterPro" id="IPR051673">
    <property type="entry name" value="SSDNA_exonuclease_RecJ"/>
</dbReference>
<dbReference type="SUPFAM" id="SSF64182">
    <property type="entry name" value="DHH phosphoesterases"/>
    <property type="match status" value="1"/>
</dbReference>
<evidence type="ECO:0000313" key="9">
    <source>
        <dbReference type="EMBL" id="OGG26384.1"/>
    </source>
</evidence>
<dbReference type="GO" id="GO:0006310">
    <property type="term" value="P:DNA recombination"/>
    <property type="evidence" value="ECO:0007669"/>
    <property type="project" value="InterPro"/>
</dbReference>
<evidence type="ECO:0000259" key="8">
    <source>
        <dbReference type="Pfam" id="PF17768"/>
    </source>
</evidence>
<dbReference type="InterPro" id="IPR041122">
    <property type="entry name" value="RecJ_OB"/>
</dbReference>
<keyword evidence="5 9" id="KW-0269">Exonuclease</keyword>
<feature type="domain" description="DHHA1" evidence="7">
    <location>
        <begin position="354"/>
        <end position="445"/>
    </location>
</feature>
<dbReference type="GO" id="GO:0006281">
    <property type="term" value="P:DNA repair"/>
    <property type="evidence" value="ECO:0007669"/>
    <property type="project" value="InterPro"/>
</dbReference>
<organism evidence="9 10">
    <name type="scientific">Candidatus Gottesmanbacteria bacterium RIFCSPLOWO2_01_FULL_39_12b</name>
    <dbReference type="NCBI Taxonomy" id="1798388"/>
    <lineage>
        <taxon>Bacteria</taxon>
        <taxon>Candidatus Gottesmaniibacteriota</taxon>
    </lineage>
</organism>